<accession>A0A292Q490</accession>
<evidence type="ECO:0000313" key="2">
    <source>
        <dbReference type="Proteomes" id="UP001412239"/>
    </source>
</evidence>
<gene>
    <name evidence="1" type="ORF">GSTUAT00001347001</name>
</gene>
<proteinExistence type="predicted"/>
<dbReference type="EMBL" id="LN890957">
    <property type="protein sequence ID" value="CUS14616.1"/>
    <property type="molecule type" value="Genomic_DNA"/>
</dbReference>
<dbReference type="Gene3D" id="3.60.130.30">
    <property type="match status" value="1"/>
</dbReference>
<dbReference type="Proteomes" id="UP001412239">
    <property type="component" value="Unassembled WGS sequence"/>
</dbReference>
<dbReference type="AlphaFoldDB" id="A0A292Q490"/>
<name>A0A292Q490_9PEZI</name>
<evidence type="ECO:0000313" key="1">
    <source>
        <dbReference type="EMBL" id="CUS14616.1"/>
    </source>
</evidence>
<keyword evidence="2" id="KW-1185">Reference proteome</keyword>
<sequence>MPIPHGKSLELVVKELLEKWEGERVGYLNLRSPILFLTLLELSHRVRGILPRIAERPAALQTFAYYPSSHRTIQICDARGVILGYRFKIPAHLLITLNNTSKTLGSYDPPEPSGGGDPLAEGFYTSRSYAVWADNKKYVESEELLRDGDKGREWLRENQELFDYCSIQLRLLYPEQYVRMTGPIVKDMAKTRTADGRKLMPLGGAWHGVCLNQGLDPGQSRSHQDRMNDKRLFNCVVPFGDGFRDGELVLWQMKMRIGLEIGDGFFFHGSLVAHEVMEVTAGVRNSIDLFTRASNYEFLEAHKRAAGKVIYPAKVKVRGTAGRGGSRVAHEGVVARRQIWREKKQRQRAAGQMRTGGPFLDLSHPGWEPKAYLRLSSGTGCTGDSAADN</sequence>
<organism evidence="1 2">
    <name type="scientific">Tuber aestivum</name>
    <name type="common">summer truffle</name>
    <dbReference type="NCBI Taxonomy" id="59557"/>
    <lineage>
        <taxon>Eukaryota</taxon>
        <taxon>Fungi</taxon>
        <taxon>Dikarya</taxon>
        <taxon>Ascomycota</taxon>
        <taxon>Pezizomycotina</taxon>
        <taxon>Pezizomycetes</taxon>
        <taxon>Pezizales</taxon>
        <taxon>Tuberaceae</taxon>
        <taxon>Tuber</taxon>
    </lineage>
</organism>
<reference evidence="1" key="1">
    <citation type="submission" date="2015-10" db="EMBL/GenBank/DDBJ databases">
        <authorList>
            <person name="Regsiter A."/>
            <person name="william w."/>
        </authorList>
    </citation>
    <scope>NUCLEOTIDE SEQUENCE</scope>
    <source>
        <strain evidence="1">Montdore</strain>
    </source>
</reference>
<protein>
    <submittedName>
        <fullName evidence="1">Uncharacterized protein</fullName>
    </submittedName>
</protein>